<proteinExistence type="predicted"/>
<reference evidence="3" key="1">
    <citation type="submission" date="2021-04" db="EMBL/GenBank/DDBJ databases">
        <authorList>
            <person name="Tunstrom K."/>
        </authorList>
    </citation>
    <scope>NUCLEOTIDE SEQUENCE</scope>
</reference>
<dbReference type="OrthoDB" id="6022699at2759"/>
<feature type="region of interest" description="Disordered" evidence="1">
    <location>
        <begin position="39"/>
        <end position="171"/>
    </location>
</feature>
<accession>A0A8S3Y1V2</accession>
<sequence length="234" mass="26697">MENSYGVGIDNRNALFLDDESDPLDTLKAREQAKELKKKIKEAEKGNKGKPETKPKGTSVVARKGIKEIQNVKAQGNKSGDQQKSKGPPRTGECNTERPPPRRRDDRPQNGAVESKDGAPRPPRREFSARRPNFERRNNFSDNPEGGERRGPRPQREPRESREEQRGPRPGKMVIIFGKLHLPLKTYTFSCGLVLAEYKEEKSKLHLQLYTYTSSCRLVLAENKEEKEKLHLQL</sequence>
<dbReference type="Proteomes" id="UP000691718">
    <property type="component" value="Unassembled WGS sequence"/>
</dbReference>
<feature type="compositionally biased region" description="Basic and acidic residues" evidence="1">
    <location>
        <begin position="39"/>
        <end position="55"/>
    </location>
</feature>
<dbReference type="InterPro" id="IPR032381">
    <property type="entry name" value="IHABP4_N"/>
</dbReference>
<comment type="caution">
    <text evidence="3">The sequence shown here is derived from an EMBL/GenBank/DDBJ whole genome shotgun (WGS) entry which is preliminary data.</text>
</comment>
<organism evidence="3 4">
    <name type="scientific">Parnassius apollo</name>
    <name type="common">Apollo butterfly</name>
    <name type="synonym">Papilio apollo</name>
    <dbReference type="NCBI Taxonomy" id="110799"/>
    <lineage>
        <taxon>Eukaryota</taxon>
        <taxon>Metazoa</taxon>
        <taxon>Ecdysozoa</taxon>
        <taxon>Arthropoda</taxon>
        <taxon>Hexapoda</taxon>
        <taxon>Insecta</taxon>
        <taxon>Pterygota</taxon>
        <taxon>Neoptera</taxon>
        <taxon>Endopterygota</taxon>
        <taxon>Lepidoptera</taxon>
        <taxon>Glossata</taxon>
        <taxon>Ditrysia</taxon>
        <taxon>Papilionoidea</taxon>
        <taxon>Papilionidae</taxon>
        <taxon>Parnassiinae</taxon>
        <taxon>Parnassini</taxon>
        <taxon>Parnassius</taxon>
        <taxon>Parnassius</taxon>
    </lineage>
</organism>
<evidence type="ECO:0000313" key="3">
    <source>
        <dbReference type="EMBL" id="CAG5046626.1"/>
    </source>
</evidence>
<evidence type="ECO:0000313" key="4">
    <source>
        <dbReference type="Proteomes" id="UP000691718"/>
    </source>
</evidence>
<dbReference type="Pfam" id="PF16174">
    <property type="entry name" value="IHABP4_N"/>
    <property type="match status" value="1"/>
</dbReference>
<gene>
    <name evidence="3" type="ORF">PAPOLLO_LOCUS23657</name>
</gene>
<feature type="compositionally biased region" description="Basic and acidic residues" evidence="1">
    <location>
        <begin position="146"/>
        <end position="167"/>
    </location>
</feature>
<dbReference type="EMBL" id="CAJQZP010001441">
    <property type="protein sequence ID" value="CAG5046626.1"/>
    <property type="molecule type" value="Genomic_DNA"/>
</dbReference>
<feature type="compositionally biased region" description="Polar residues" evidence="1">
    <location>
        <begin position="72"/>
        <end position="82"/>
    </location>
</feature>
<evidence type="ECO:0000259" key="2">
    <source>
        <dbReference type="Pfam" id="PF16174"/>
    </source>
</evidence>
<feature type="domain" description="Intracellular hyaluronan-binding protein 4 N-terminal" evidence="2">
    <location>
        <begin position="1"/>
        <end position="146"/>
    </location>
</feature>
<feature type="compositionally biased region" description="Basic and acidic residues" evidence="1">
    <location>
        <begin position="95"/>
        <end position="139"/>
    </location>
</feature>
<name>A0A8S3Y1V2_PARAO</name>
<protein>
    <submittedName>
        <fullName evidence="3">(apollo) hypothetical protein</fullName>
    </submittedName>
</protein>
<dbReference type="AlphaFoldDB" id="A0A8S3Y1V2"/>
<keyword evidence="4" id="KW-1185">Reference proteome</keyword>
<evidence type="ECO:0000256" key="1">
    <source>
        <dbReference type="SAM" id="MobiDB-lite"/>
    </source>
</evidence>